<gene>
    <name evidence="1" type="ORF">VIN7_5229</name>
</gene>
<dbReference type="HOGENOM" id="CLU_098760_0_0_1"/>
<accession>H0GQD7</accession>
<dbReference type="AlphaFoldDB" id="H0GQD7"/>
<evidence type="ECO:0000313" key="1">
    <source>
        <dbReference type="EMBL" id="EHN03987.1"/>
    </source>
</evidence>
<proteinExistence type="predicted"/>
<comment type="caution">
    <text evidence="1">The sequence shown here is derived from an EMBL/GenBank/DDBJ whole genome shotgun (WGS) entry which is preliminary data.</text>
</comment>
<reference evidence="1 2" key="1">
    <citation type="journal article" date="2012" name="FEMS Yeast Res.">
        <title>The genome sequence of the wine yeast VIN7 reveals an allotriploid hybrid genome with Saccharomyces cerevisiae and Saccharomyces kudriavzevii origins.</title>
        <authorList>
            <person name="Borneman A.R."/>
            <person name="Desany B.A."/>
            <person name="Riches D."/>
            <person name="Affourtit J.P."/>
            <person name="Forgan A.H."/>
            <person name="Pretorius I.S."/>
            <person name="Egholm M."/>
            <person name="Chambers P.J."/>
        </authorList>
    </citation>
    <scope>NUCLEOTIDE SEQUENCE [LARGE SCALE GENOMIC DNA]</scope>
    <source>
        <strain evidence="1 2">VIN7</strain>
    </source>
</reference>
<keyword evidence="2" id="KW-1185">Reference proteome</keyword>
<evidence type="ECO:0000313" key="2">
    <source>
        <dbReference type="Proteomes" id="UP000009009"/>
    </source>
</evidence>
<protein>
    <submittedName>
        <fullName evidence="1">Uncharacterized protein</fullName>
    </submittedName>
</protein>
<dbReference type="Proteomes" id="UP000009009">
    <property type="component" value="Unassembled WGS sequence"/>
</dbReference>
<sequence length="174" mass="20501">MPLSTYTYSNITPILHSILLHFLPHNKLPSFLIFSTQHKSYLHIPYTLSLDYIHISQSYSQHPQTPCSTLFQYIFPYFKSISPQHYHTFLCNLNSYYFTTPHMYLSNLTVTLSIHTLLYLSPTYQSFFRSMKHPYSNIPLLSDLQLQLQSHHNSLFPTLLQFYISLLHAQLPIN</sequence>
<organism evidence="1 2">
    <name type="scientific">Saccharomyces cerevisiae x Saccharomyces kudriavzevii (strain VIN7)</name>
    <name type="common">Yeast</name>
    <dbReference type="NCBI Taxonomy" id="1095631"/>
    <lineage>
        <taxon>Eukaryota</taxon>
        <taxon>Fungi</taxon>
        <taxon>Dikarya</taxon>
        <taxon>Ascomycota</taxon>
        <taxon>Saccharomycotina</taxon>
        <taxon>Saccharomycetes</taxon>
        <taxon>Saccharomycetales</taxon>
        <taxon>Saccharomycetaceae</taxon>
        <taxon>Saccharomyces</taxon>
    </lineage>
</organism>
<name>H0GQD7_SACCK</name>
<dbReference type="EMBL" id="AGVY01000054">
    <property type="protein sequence ID" value="EHN03987.1"/>
    <property type="molecule type" value="Genomic_DNA"/>
</dbReference>